<evidence type="ECO:0000313" key="3">
    <source>
        <dbReference type="Proteomes" id="UP000199623"/>
    </source>
</evidence>
<keyword evidence="3" id="KW-1185">Reference proteome</keyword>
<evidence type="ECO:0000259" key="1">
    <source>
        <dbReference type="PROSITE" id="PS51186"/>
    </source>
</evidence>
<organism evidence="2 3">
    <name type="scientific">Lentzea fradiae</name>
    <dbReference type="NCBI Taxonomy" id="200378"/>
    <lineage>
        <taxon>Bacteria</taxon>
        <taxon>Bacillati</taxon>
        <taxon>Actinomycetota</taxon>
        <taxon>Actinomycetes</taxon>
        <taxon>Pseudonocardiales</taxon>
        <taxon>Pseudonocardiaceae</taxon>
        <taxon>Lentzea</taxon>
    </lineage>
</organism>
<dbReference type="Proteomes" id="UP000199623">
    <property type="component" value="Unassembled WGS sequence"/>
</dbReference>
<dbReference type="PANTHER" id="PTHR43328:SF1">
    <property type="entry name" value="N-ACETYLTRANSFERASE DOMAIN-CONTAINING PROTEIN"/>
    <property type="match status" value="1"/>
</dbReference>
<feature type="domain" description="N-acetyltransferase" evidence="1">
    <location>
        <begin position="5"/>
        <end position="158"/>
    </location>
</feature>
<reference evidence="3" key="1">
    <citation type="submission" date="2016-10" db="EMBL/GenBank/DDBJ databases">
        <authorList>
            <person name="Varghese N."/>
            <person name="Submissions S."/>
        </authorList>
    </citation>
    <scope>NUCLEOTIDE SEQUENCE [LARGE SCALE GENOMIC DNA]</scope>
    <source>
        <strain evidence="3">CGMCC 4.3506</strain>
    </source>
</reference>
<proteinExistence type="predicted"/>
<protein>
    <submittedName>
        <fullName evidence="2">Protein N-acetyltransferase, RimJ/RimL family</fullName>
    </submittedName>
</protein>
<dbReference type="PANTHER" id="PTHR43328">
    <property type="entry name" value="ACETYLTRANSFERASE-RELATED"/>
    <property type="match status" value="1"/>
</dbReference>
<gene>
    <name evidence="2" type="ORF">SAMN05216553_110125</name>
</gene>
<dbReference type="InterPro" id="IPR000182">
    <property type="entry name" value="GNAT_dom"/>
</dbReference>
<keyword evidence="2" id="KW-0808">Transferase</keyword>
<dbReference type="AlphaFoldDB" id="A0A1G7W3A7"/>
<dbReference type="STRING" id="200378.SAMN05216553_110125"/>
<dbReference type="Gene3D" id="3.40.630.30">
    <property type="match status" value="1"/>
</dbReference>
<dbReference type="SUPFAM" id="SSF55729">
    <property type="entry name" value="Acyl-CoA N-acyltransferases (Nat)"/>
    <property type="match status" value="1"/>
</dbReference>
<dbReference type="EMBL" id="FNCC01000010">
    <property type="protein sequence ID" value="SDG66361.1"/>
    <property type="molecule type" value="Genomic_DNA"/>
</dbReference>
<dbReference type="RefSeq" id="WP_090052400.1">
    <property type="nucleotide sequence ID" value="NZ_FNCC01000010.1"/>
</dbReference>
<dbReference type="InterPro" id="IPR016181">
    <property type="entry name" value="Acyl_CoA_acyltransferase"/>
</dbReference>
<dbReference type="PROSITE" id="PS51186">
    <property type="entry name" value="GNAT"/>
    <property type="match status" value="1"/>
</dbReference>
<evidence type="ECO:0000313" key="2">
    <source>
        <dbReference type="EMBL" id="SDG66361.1"/>
    </source>
</evidence>
<accession>A0A1G7W3A7</accession>
<dbReference type="Pfam" id="PF13302">
    <property type="entry name" value="Acetyltransf_3"/>
    <property type="match status" value="1"/>
</dbReference>
<sequence length="158" mass="17339">MVQEVTLRPVQESDLDVVFEFMRDPVAVHMAAFTTEDPDDRAAFDAHWRKVLARDDVTNRVIVGDGRVVGTIASFVMEGDTEVTYWVDRAVWGQGVAGRALELLLREVTTRPLHARAASDNTGSLKVLLRAGFEVVGHETGHAAARGGEIEETVLRLG</sequence>
<dbReference type="GO" id="GO:0016747">
    <property type="term" value="F:acyltransferase activity, transferring groups other than amino-acyl groups"/>
    <property type="evidence" value="ECO:0007669"/>
    <property type="project" value="InterPro"/>
</dbReference>
<name>A0A1G7W3A7_9PSEU</name>
<dbReference type="OrthoDB" id="9801656at2"/>